<feature type="domain" description="Retroviral polymerase SH3-like" evidence="2">
    <location>
        <begin position="279"/>
        <end position="304"/>
    </location>
</feature>
<keyword evidence="4" id="KW-1185">Reference proteome</keyword>
<dbReference type="AlphaFoldDB" id="A0AAD4WJS1"/>
<dbReference type="Pfam" id="PF25597">
    <property type="entry name" value="SH3_retrovirus"/>
    <property type="match status" value="1"/>
</dbReference>
<sequence>MASDKVTDNYVQRAIPCFDSHYDHWSVLMENFLRSKEHWTLVETGIVKLESGVVLTKIQQKKLEESKLKDLKEKNYLFQAIDCSILEPIPQKDTSKQIWDSMKKKYQGSTKQKVMVVVVEDMVAAVAMEEVESLKSNLLSLGQLHEKGYEIKIIGGACQIHDQNRGLIAKAYMTTNRIFSLHIQSDGTTYFSAKVNGPAWLWHLCYGHLKFRSLKTLHDKEMVTGLPQITCPTEDICGAITPASNARKRSPTFAVRDLTLEEAWSGREPAVGYFKVFGCIAYAHIPDEKRKKLDDKGEKCVFLGI</sequence>
<dbReference type="Pfam" id="PF14223">
    <property type="entry name" value="Retrotran_gag_2"/>
    <property type="match status" value="1"/>
</dbReference>
<gene>
    <name evidence="3" type="ORF">L3X38_011213</name>
</gene>
<dbReference type="PANTHER" id="PTHR35317:SF27">
    <property type="entry name" value="RETROVIRUS-RELATED POL POLYPROTEIN FROM TRANSPOSON TNT 1-94"/>
    <property type="match status" value="1"/>
</dbReference>
<comment type="caution">
    <text evidence="3">The sequence shown here is derived from an EMBL/GenBank/DDBJ whole genome shotgun (WGS) entry which is preliminary data.</text>
</comment>
<dbReference type="InterPro" id="IPR025724">
    <property type="entry name" value="GAG-pre-integrase_dom"/>
</dbReference>
<dbReference type="Proteomes" id="UP001054821">
    <property type="component" value="Chromosome 2"/>
</dbReference>
<accession>A0AAD4WJS1</accession>
<proteinExistence type="predicted"/>
<organism evidence="3 4">
    <name type="scientific">Prunus dulcis</name>
    <name type="common">Almond</name>
    <name type="synonym">Amygdalus dulcis</name>
    <dbReference type="NCBI Taxonomy" id="3755"/>
    <lineage>
        <taxon>Eukaryota</taxon>
        <taxon>Viridiplantae</taxon>
        <taxon>Streptophyta</taxon>
        <taxon>Embryophyta</taxon>
        <taxon>Tracheophyta</taxon>
        <taxon>Spermatophyta</taxon>
        <taxon>Magnoliopsida</taxon>
        <taxon>eudicotyledons</taxon>
        <taxon>Gunneridae</taxon>
        <taxon>Pentapetalae</taxon>
        <taxon>rosids</taxon>
        <taxon>fabids</taxon>
        <taxon>Rosales</taxon>
        <taxon>Rosaceae</taxon>
        <taxon>Amygdaloideae</taxon>
        <taxon>Amygdaleae</taxon>
        <taxon>Prunus</taxon>
    </lineage>
</organism>
<name>A0AAD4WJS1_PRUDU</name>
<dbReference type="PANTHER" id="PTHR35317">
    <property type="entry name" value="OS04G0629600 PROTEIN"/>
    <property type="match status" value="1"/>
</dbReference>
<evidence type="ECO:0000259" key="1">
    <source>
        <dbReference type="Pfam" id="PF13976"/>
    </source>
</evidence>
<reference evidence="3 4" key="1">
    <citation type="journal article" date="2022" name="G3 (Bethesda)">
        <title>Whole-genome sequence and methylome profiling of the almond [Prunus dulcis (Mill.) D.A. Webb] cultivar 'Nonpareil'.</title>
        <authorList>
            <person name="D'Amico-Willman K.M."/>
            <person name="Ouma W.Z."/>
            <person name="Meulia T."/>
            <person name="Sideli G.M."/>
            <person name="Gradziel T.M."/>
            <person name="Fresnedo-Ramirez J."/>
        </authorList>
    </citation>
    <scope>NUCLEOTIDE SEQUENCE [LARGE SCALE GENOMIC DNA]</scope>
    <source>
        <strain evidence="3">Clone GOH B32 T37-40</strain>
    </source>
</reference>
<dbReference type="Pfam" id="PF13976">
    <property type="entry name" value="gag_pre-integrs"/>
    <property type="match status" value="1"/>
</dbReference>
<feature type="domain" description="GAG-pre-integrase" evidence="1">
    <location>
        <begin position="180"/>
        <end position="230"/>
    </location>
</feature>
<dbReference type="InterPro" id="IPR057670">
    <property type="entry name" value="SH3_retrovirus"/>
</dbReference>
<dbReference type="EMBL" id="JAJFAZ020000002">
    <property type="protein sequence ID" value="KAI5343337.1"/>
    <property type="molecule type" value="Genomic_DNA"/>
</dbReference>
<evidence type="ECO:0000313" key="4">
    <source>
        <dbReference type="Proteomes" id="UP001054821"/>
    </source>
</evidence>
<evidence type="ECO:0008006" key="5">
    <source>
        <dbReference type="Google" id="ProtNLM"/>
    </source>
</evidence>
<protein>
    <recommendedName>
        <fullName evidence="5">GAG-pre-integrase domain-containing protein</fullName>
    </recommendedName>
</protein>
<evidence type="ECO:0000259" key="2">
    <source>
        <dbReference type="Pfam" id="PF25597"/>
    </source>
</evidence>
<evidence type="ECO:0000313" key="3">
    <source>
        <dbReference type="EMBL" id="KAI5343337.1"/>
    </source>
</evidence>